<dbReference type="Gramene" id="OPUNC09G02980.3">
    <property type="protein sequence ID" value="OPUNC09G02980.3"/>
    <property type="gene ID" value="OPUNC09G02980"/>
</dbReference>
<reference evidence="1" key="1">
    <citation type="submission" date="2015-04" db="UniProtKB">
        <authorList>
            <consortium name="EnsemblPlants"/>
        </authorList>
    </citation>
    <scope>IDENTIFICATION</scope>
</reference>
<name>A0A0E0LZ62_ORYPU</name>
<evidence type="ECO:0000313" key="1">
    <source>
        <dbReference type="EnsemblPlants" id="OPUNC09G02980.3"/>
    </source>
</evidence>
<dbReference type="Proteomes" id="UP000026962">
    <property type="component" value="Chromosome 9"/>
</dbReference>
<dbReference type="EnsemblPlants" id="OPUNC09G02980.3">
    <property type="protein sequence ID" value="OPUNC09G02980.3"/>
    <property type="gene ID" value="OPUNC09G02980"/>
</dbReference>
<keyword evidence="2" id="KW-1185">Reference proteome</keyword>
<dbReference type="AlphaFoldDB" id="A0A0E0LZ62"/>
<sequence length="86" mass="9420">MRKGMFIDSPNVSHLSKTVTLKNELLAQLKQDSSGGDAIVLHGISASKHVATINSHSVCICFGRFKRNKANRKVSIHMRSPSARTC</sequence>
<protein>
    <submittedName>
        <fullName evidence="1">Uncharacterized protein</fullName>
    </submittedName>
</protein>
<accession>A0A0E0LZ62</accession>
<organism evidence="1">
    <name type="scientific">Oryza punctata</name>
    <name type="common">Red rice</name>
    <dbReference type="NCBI Taxonomy" id="4537"/>
    <lineage>
        <taxon>Eukaryota</taxon>
        <taxon>Viridiplantae</taxon>
        <taxon>Streptophyta</taxon>
        <taxon>Embryophyta</taxon>
        <taxon>Tracheophyta</taxon>
        <taxon>Spermatophyta</taxon>
        <taxon>Magnoliopsida</taxon>
        <taxon>Liliopsida</taxon>
        <taxon>Poales</taxon>
        <taxon>Poaceae</taxon>
        <taxon>BOP clade</taxon>
        <taxon>Oryzoideae</taxon>
        <taxon>Oryzeae</taxon>
        <taxon>Oryzinae</taxon>
        <taxon>Oryza</taxon>
    </lineage>
</organism>
<reference evidence="1" key="2">
    <citation type="submission" date="2018-05" db="EMBL/GenBank/DDBJ databases">
        <title>OpunRS2 (Oryza punctata Reference Sequence Version 2).</title>
        <authorList>
            <person name="Zhang J."/>
            <person name="Kudrna D."/>
            <person name="Lee S."/>
            <person name="Talag J."/>
            <person name="Welchert J."/>
            <person name="Wing R.A."/>
        </authorList>
    </citation>
    <scope>NUCLEOTIDE SEQUENCE [LARGE SCALE GENOMIC DNA]</scope>
</reference>
<evidence type="ECO:0000313" key="2">
    <source>
        <dbReference type="Proteomes" id="UP000026962"/>
    </source>
</evidence>
<proteinExistence type="predicted"/>